<evidence type="ECO:0000313" key="2">
    <source>
        <dbReference type="Proteomes" id="UP000326939"/>
    </source>
</evidence>
<accession>A0A5N5M9J5</accession>
<reference evidence="2" key="1">
    <citation type="journal article" date="2019" name="Gigascience">
        <title>De novo genome assembly of the endangered Acer yangbiense, a plant species with extremely small populations endemic to Yunnan Province, China.</title>
        <authorList>
            <person name="Yang J."/>
            <person name="Wariss H.M."/>
            <person name="Tao L."/>
            <person name="Zhang R."/>
            <person name="Yun Q."/>
            <person name="Hollingsworth P."/>
            <person name="Dao Z."/>
            <person name="Luo G."/>
            <person name="Guo H."/>
            <person name="Ma Y."/>
            <person name="Sun W."/>
        </authorList>
    </citation>
    <scope>NUCLEOTIDE SEQUENCE [LARGE SCALE GENOMIC DNA]</scope>
    <source>
        <strain evidence="2">cv. br00</strain>
    </source>
</reference>
<dbReference type="Proteomes" id="UP000326939">
    <property type="component" value="Chromosome 6"/>
</dbReference>
<organism evidence="1 2">
    <name type="scientific">Salix brachista</name>
    <dbReference type="NCBI Taxonomy" id="2182728"/>
    <lineage>
        <taxon>Eukaryota</taxon>
        <taxon>Viridiplantae</taxon>
        <taxon>Streptophyta</taxon>
        <taxon>Embryophyta</taxon>
        <taxon>Tracheophyta</taxon>
        <taxon>Spermatophyta</taxon>
        <taxon>Magnoliopsida</taxon>
        <taxon>eudicotyledons</taxon>
        <taxon>Gunneridae</taxon>
        <taxon>Pentapetalae</taxon>
        <taxon>rosids</taxon>
        <taxon>fabids</taxon>
        <taxon>Malpighiales</taxon>
        <taxon>Salicaceae</taxon>
        <taxon>Saliceae</taxon>
        <taxon>Salix</taxon>
    </lineage>
</organism>
<evidence type="ECO:0000313" key="1">
    <source>
        <dbReference type="EMBL" id="KAB5551755.1"/>
    </source>
</evidence>
<proteinExistence type="predicted"/>
<protein>
    <submittedName>
        <fullName evidence="1">Uncharacterized protein</fullName>
    </submittedName>
</protein>
<comment type="caution">
    <text evidence="1">The sequence shown here is derived from an EMBL/GenBank/DDBJ whole genome shotgun (WGS) entry which is preliminary data.</text>
</comment>
<name>A0A5N5M9J5_9ROSI</name>
<sequence length="95" mass="10678">MSNTALNRSGSSPSLRPFTIIYQGKNKAKGLSSLASRRGGTIKWNEPPLVVQKQVQRQSQNWRIYDYELRTCFAIGYEDRMAALCYPTFGQGLCG</sequence>
<gene>
    <name evidence="1" type="ORF">DKX38_009066</name>
</gene>
<keyword evidence="2" id="KW-1185">Reference proteome</keyword>
<dbReference type="EMBL" id="VDCV01000006">
    <property type="protein sequence ID" value="KAB5551755.1"/>
    <property type="molecule type" value="Genomic_DNA"/>
</dbReference>
<dbReference type="AlphaFoldDB" id="A0A5N5M9J5"/>